<organism evidence="3 4">
    <name type="scientific">Colletotrichum lupini</name>
    <dbReference type="NCBI Taxonomy" id="145971"/>
    <lineage>
        <taxon>Eukaryota</taxon>
        <taxon>Fungi</taxon>
        <taxon>Dikarya</taxon>
        <taxon>Ascomycota</taxon>
        <taxon>Pezizomycotina</taxon>
        <taxon>Sordariomycetes</taxon>
        <taxon>Hypocreomycetidae</taxon>
        <taxon>Glomerellales</taxon>
        <taxon>Glomerellaceae</taxon>
        <taxon>Colletotrichum</taxon>
        <taxon>Colletotrichum acutatum species complex</taxon>
    </lineage>
</organism>
<feature type="compositionally biased region" description="Basic and acidic residues" evidence="1">
    <location>
        <begin position="229"/>
        <end position="243"/>
    </location>
</feature>
<evidence type="ECO:0000256" key="1">
    <source>
        <dbReference type="SAM" id="MobiDB-lite"/>
    </source>
</evidence>
<evidence type="ECO:0000313" key="4">
    <source>
        <dbReference type="Proteomes" id="UP000830671"/>
    </source>
</evidence>
<keyword evidence="4" id="KW-1185">Reference proteome</keyword>
<evidence type="ECO:0000313" key="3">
    <source>
        <dbReference type="EMBL" id="UQC87981.1"/>
    </source>
</evidence>
<feature type="compositionally biased region" description="Basic and acidic residues" evidence="1">
    <location>
        <begin position="138"/>
        <end position="150"/>
    </location>
</feature>
<gene>
    <name evidence="3" type="ORF">CLUP02_13502</name>
</gene>
<name>A0A9Q8WLS6_9PEZI</name>
<dbReference type="AlphaFoldDB" id="A0A9Q8WLS6"/>
<dbReference type="GeneID" id="73347451"/>
<feature type="region of interest" description="Disordered" evidence="1">
    <location>
        <begin position="50"/>
        <end position="70"/>
    </location>
</feature>
<sequence length="613" mass="67177">MTIDLPGPASHPSKNIKPFALTYFQNRCSSTALNWLNLPTSLAFAPSKPYTSDLQTQAHPNPPQQRSKASGVKIVQRCGPWYAAGKGAGSLGSSPSSIPTTFPNIVVCGWVEACGDADILQGSRILAGHATGQNGGNDAKRTQKERELSKKTPRNGSQRSSDDANAELRTGAATKRLIHNLGPSAARRQPRSQIVEGENRFKAIDWHAIRLDSLELARRSFPTFQPHHHQPDRFPAGDEDPRCNRHPTSQSHSASIPNSSIAKTLSLSLSVPCNQRTCQNALDAGQIWPNACVSSFSRFGRIAYTSAAASSKTCICHIALAPMAPLENEGVPFYICLPLRPTYRIGNTVASDTYLMRRPDRGPIVASRIYRHSSFCAVLCSVATNGHNHETRSLVALSRLLFEMFAKNCIELTIFRETSLVALTFAIHLTKFGYCPAAGGHSEVPRAFDARNPASSPNVQPRTLFFVVWRQQQSKRDPIIRGSTTTNLSTPLPRRFTPRAWGLVETLGRGSIHSDALAGSARPRPVLTPVVWPLQGVFVSIIPIPVPWQCKIDRVPVHDPFVWLHRDGKPAPVGIMARSDRVENMATMATIIMTIVLVLAITLSVMLKHYLEL</sequence>
<feature type="compositionally biased region" description="Polar residues" evidence="1">
    <location>
        <begin position="246"/>
        <end position="257"/>
    </location>
</feature>
<dbReference type="EMBL" id="CP019479">
    <property type="protein sequence ID" value="UQC87981.1"/>
    <property type="molecule type" value="Genomic_DNA"/>
</dbReference>
<proteinExistence type="predicted"/>
<feature type="transmembrane region" description="Helical" evidence="2">
    <location>
        <begin position="585"/>
        <end position="607"/>
    </location>
</feature>
<keyword evidence="2" id="KW-1133">Transmembrane helix</keyword>
<evidence type="ECO:0000256" key="2">
    <source>
        <dbReference type="SAM" id="Phobius"/>
    </source>
</evidence>
<keyword evidence="2" id="KW-0472">Membrane</keyword>
<reference evidence="3" key="1">
    <citation type="journal article" date="2021" name="Mol. Plant Microbe Interact.">
        <title>Complete Genome Sequence of the Plant-Pathogenic Fungus Colletotrichum lupini.</title>
        <authorList>
            <person name="Baroncelli R."/>
            <person name="Pensec F."/>
            <person name="Da Lio D."/>
            <person name="Boufleur T."/>
            <person name="Vicente I."/>
            <person name="Sarrocco S."/>
            <person name="Picot A."/>
            <person name="Baraldi E."/>
            <person name="Sukno S."/>
            <person name="Thon M."/>
            <person name="Le Floch G."/>
        </authorList>
    </citation>
    <scope>NUCLEOTIDE SEQUENCE</scope>
    <source>
        <strain evidence="3">IMI 504893</strain>
    </source>
</reference>
<feature type="region of interest" description="Disordered" evidence="1">
    <location>
        <begin position="128"/>
        <end position="166"/>
    </location>
</feature>
<dbReference type="Proteomes" id="UP000830671">
    <property type="component" value="Chromosome 7"/>
</dbReference>
<feature type="compositionally biased region" description="Polar residues" evidence="1">
    <location>
        <begin position="50"/>
        <end position="68"/>
    </location>
</feature>
<feature type="region of interest" description="Disordered" evidence="1">
    <location>
        <begin position="223"/>
        <end position="257"/>
    </location>
</feature>
<keyword evidence="2" id="KW-0812">Transmembrane</keyword>
<dbReference type="RefSeq" id="XP_049149587.1">
    <property type="nucleotide sequence ID" value="XM_049292441.1"/>
</dbReference>
<dbReference type="KEGG" id="clup:CLUP02_13502"/>
<protein>
    <submittedName>
        <fullName evidence="3">Uncharacterized protein</fullName>
    </submittedName>
</protein>
<accession>A0A9Q8WLS6</accession>